<feature type="transmembrane region" description="Helical" evidence="1">
    <location>
        <begin position="6"/>
        <end position="29"/>
    </location>
</feature>
<keyword evidence="1" id="KW-1133">Transmembrane helix</keyword>
<evidence type="ECO:0000313" key="2">
    <source>
        <dbReference type="EMBL" id="MFD2310144.1"/>
    </source>
</evidence>
<sequence>MSTLFAFLHHLAAFALVAAIAIELVLLGQKFTLENARKLQIVDRVLGISAGLLLVAGLLRVFLFEKGAAYYFSNGAFHAKLTLFFLAAFLSIYPTLRFIAWGKSLKQGQLPDVSERQWKTMRRIVHIELAAIVGILLAAAMMAKGIGQFS</sequence>
<feature type="transmembrane region" description="Helical" evidence="1">
    <location>
        <begin position="41"/>
        <end position="63"/>
    </location>
</feature>
<keyword evidence="1" id="KW-0472">Membrane</keyword>
<feature type="transmembrane region" description="Helical" evidence="1">
    <location>
        <begin position="123"/>
        <end position="143"/>
    </location>
</feature>
<comment type="caution">
    <text evidence="2">The sequence shown here is derived from an EMBL/GenBank/DDBJ whole genome shotgun (WGS) entry which is preliminary data.</text>
</comment>
<dbReference type="Proteomes" id="UP001597425">
    <property type="component" value="Unassembled WGS sequence"/>
</dbReference>
<proteinExistence type="predicted"/>
<dbReference type="InterPro" id="IPR018706">
    <property type="entry name" value="DUF2214_membrane"/>
</dbReference>
<evidence type="ECO:0000256" key="1">
    <source>
        <dbReference type="SAM" id="Phobius"/>
    </source>
</evidence>
<reference evidence="3" key="1">
    <citation type="journal article" date="2019" name="Int. J. Syst. Evol. Microbiol.">
        <title>The Global Catalogue of Microorganisms (GCM) 10K type strain sequencing project: providing services to taxonomists for standard genome sequencing and annotation.</title>
        <authorList>
            <consortium name="The Broad Institute Genomics Platform"/>
            <consortium name="The Broad Institute Genome Sequencing Center for Infectious Disease"/>
            <person name="Wu L."/>
            <person name="Ma J."/>
        </authorList>
    </citation>
    <scope>NUCLEOTIDE SEQUENCE [LARGE SCALE GENOMIC DNA]</scope>
    <source>
        <strain evidence="3">KCTC 12848</strain>
    </source>
</reference>
<dbReference type="Pfam" id="PF09980">
    <property type="entry name" value="DUF2214"/>
    <property type="match status" value="1"/>
</dbReference>
<protein>
    <submittedName>
        <fullName evidence="2">DUF2214 family protein</fullName>
    </submittedName>
</protein>
<dbReference type="EMBL" id="JBHUJD010000007">
    <property type="protein sequence ID" value="MFD2310144.1"/>
    <property type="molecule type" value="Genomic_DNA"/>
</dbReference>
<accession>A0ABW5EAM2</accession>
<keyword evidence="1" id="KW-0812">Transmembrane</keyword>
<dbReference type="RefSeq" id="WP_265721419.1">
    <property type="nucleotide sequence ID" value="NZ_JAPIVK010000011.1"/>
</dbReference>
<feature type="transmembrane region" description="Helical" evidence="1">
    <location>
        <begin position="83"/>
        <end position="102"/>
    </location>
</feature>
<keyword evidence="3" id="KW-1185">Reference proteome</keyword>
<evidence type="ECO:0000313" key="3">
    <source>
        <dbReference type="Proteomes" id="UP001597425"/>
    </source>
</evidence>
<gene>
    <name evidence="2" type="ORF">ACFSKX_06905</name>
</gene>
<organism evidence="2 3">
    <name type="scientific">Microbulbifer halophilus</name>
    <dbReference type="NCBI Taxonomy" id="453963"/>
    <lineage>
        <taxon>Bacteria</taxon>
        <taxon>Pseudomonadati</taxon>
        <taxon>Pseudomonadota</taxon>
        <taxon>Gammaproteobacteria</taxon>
        <taxon>Cellvibrionales</taxon>
        <taxon>Microbulbiferaceae</taxon>
        <taxon>Microbulbifer</taxon>
    </lineage>
</organism>
<name>A0ABW5EAM2_9GAMM</name>